<evidence type="ECO:0000259" key="1">
    <source>
        <dbReference type="PROSITE" id="PS50003"/>
    </source>
</evidence>
<reference evidence="2 3" key="2">
    <citation type="submission" date="2018-10" db="EMBL/GenBank/DDBJ databases">
        <authorList>
            <consortium name="Pathogen Informatics"/>
        </authorList>
    </citation>
    <scope>NUCLEOTIDE SEQUENCE [LARGE SCALE GENOMIC DNA]</scope>
</reference>
<dbReference type="PROSITE" id="PS50003">
    <property type="entry name" value="PH_DOMAIN"/>
    <property type="match status" value="2"/>
</dbReference>
<proteinExistence type="predicted"/>
<dbReference type="STRING" id="51028.A0A158QBA2"/>
<feature type="domain" description="PH" evidence="1">
    <location>
        <begin position="91"/>
        <end position="190"/>
    </location>
</feature>
<feature type="domain" description="PH" evidence="1">
    <location>
        <begin position="240"/>
        <end position="337"/>
    </location>
</feature>
<name>A0A158QBA2_ENTVE</name>
<dbReference type="EMBL" id="UXUI01009342">
    <property type="protein sequence ID" value="VDD93513.1"/>
    <property type="molecule type" value="Genomic_DNA"/>
</dbReference>
<dbReference type="InterPro" id="IPR001849">
    <property type="entry name" value="PH_domain"/>
</dbReference>
<dbReference type="Proteomes" id="UP000274131">
    <property type="component" value="Unassembled WGS sequence"/>
</dbReference>
<dbReference type="PANTHER" id="PTHR45858">
    <property type="entry name" value="FERM DOMAIN CONTAINING PROTEIN"/>
    <property type="match status" value="1"/>
</dbReference>
<evidence type="ECO:0000313" key="4">
    <source>
        <dbReference type="WBParaSite" id="EVEC_0000878001-mRNA-1"/>
    </source>
</evidence>
<dbReference type="GO" id="GO:0005085">
    <property type="term" value="F:guanyl-nucleotide exchange factor activity"/>
    <property type="evidence" value="ECO:0007669"/>
    <property type="project" value="TreeGrafter"/>
</dbReference>
<dbReference type="AlphaFoldDB" id="A0A158QBA2"/>
<protein>
    <submittedName>
        <fullName evidence="4">PH domain-containing protein</fullName>
    </submittedName>
</protein>
<dbReference type="SUPFAM" id="SSF50729">
    <property type="entry name" value="PH domain-like"/>
    <property type="match status" value="2"/>
</dbReference>
<dbReference type="Pfam" id="PF00169">
    <property type="entry name" value="PH"/>
    <property type="match status" value="2"/>
</dbReference>
<sequence>MIMGRIIAGLLEEGDDSAQNKRLTSCRIAMEKIATFNMETKSTRVGLINFVKLLEIESEVDGVENITQSNRVIIPINFSAADKSDKTTPLQFVREGFLCRWSNNKLVPHILIAFNDVLLYGSLPGKESNFLINGIIPLRDAQVEEGEISDLMTDSKTAFVICTSKTTAIFSANSNYIKELWKDDIRKTIKAVNETKMEQLPQQISVKFFVSKESDKISTLRLCWHRRTTITADALIKAATNQMSGYLFRKYRTSTGWQRLWVVLAAFTLFFYKEYSDDIPSANLNLIDYNLSLPWVSDRVTMDNVFKLSYLKHSYFFKTKDSYQFSRWTEAIRIATQNGSSTDIFPNLIPRSIS</sequence>
<gene>
    <name evidence="2" type="ORF">EVEC_LOCUS8264</name>
</gene>
<dbReference type="InterPro" id="IPR011993">
    <property type="entry name" value="PH-like_dom_sf"/>
</dbReference>
<dbReference type="InterPro" id="IPR051835">
    <property type="entry name" value="RAC1-GEF"/>
</dbReference>
<accession>A0A158QBA2</accession>
<dbReference type="SMART" id="SM00233">
    <property type="entry name" value="PH"/>
    <property type="match status" value="2"/>
</dbReference>
<dbReference type="OrthoDB" id="5855761at2759"/>
<evidence type="ECO:0000313" key="3">
    <source>
        <dbReference type="Proteomes" id="UP000274131"/>
    </source>
</evidence>
<evidence type="ECO:0000313" key="2">
    <source>
        <dbReference type="EMBL" id="VDD93513.1"/>
    </source>
</evidence>
<dbReference type="PANTHER" id="PTHR45858:SF1">
    <property type="entry name" value="FERM DOMAIN-CONTAINING PROTEIN 7"/>
    <property type="match status" value="1"/>
</dbReference>
<reference evidence="4" key="1">
    <citation type="submission" date="2016-04" db="UniProtKB">
        <authorList>
            <consortium name="WormBaseParasite"/>
        </authorList>
    </citation>
    <scope>IDENTIFICATION</scope>
</reference>
<dbReference type="WBParaSite" id="EVEC_0000878001-mRNA-1">
    <property type="protein sequence ID" value="EVEC_0000878001-mRNA-1"/>
    <property type="gene ID" value="EVEC_0000878001"/>
</dbReference>
<keyword evidence="3" id="KW-1185">Reference proteome</keyword>
<organism evidence="4">
    <name type="scientific">Enterobius vermicularis</name>
    <name type="common">Human pinworm</name>
    <dbReference type="NCBI Taxonomy" id="51028"/>
    <lineage>
        <taxon>Eukaryota</taxon>
        <taxon>Metazoa</taxon>
        <taxon>Ecdysozoa</taxon>
        <taxon>Nematoda</taxon>
        <taxon>Chromadorea</taxon>
        <taxon>Rhabditida</taxon>
        <taxon>Spirurina</taxon>
        <taxon>Oxyuridomorpha</taxon>
        <taxon>Oxyuroidea</taxon>
        <taxon>Oxyuridae</taxon>
        <taxon>Enterobius</taxon>
    </lineage>
</organism>
<dbReference type="Gene3D" id="2.30.29.30">
    <property type="entry name" value="Pleckstrin-homology domain (PH domain)/Phosphotyrosine-binding domain (PTB)"/>
    <property type="match status" value="2"/>
</dbReference>